<dbReference type="EMBL" id="CP109106">
    <property type="protein sequence ID" value="WSB69005.1"/>
    <property type="molecule type" value="Genomic_DNA"/>
</dbReference>
<dbReference type="RefSeq" id="WP_030981805.1">
    <property type="nucleotide sequence ID" value="NZ_CP108347.1"/>
</dbReference>
<dbReference type="NCBIfam" id="NF041709">
    <property type="entry name" value="RiPP_phane_YxD"/>
    <property type="match status" value="1"/>
</dbReference>
<proteinExistence type="predicted"/>
<dbReference type="GeneID" id="97314070"/>
<dbReference type="Proteomes" id="UP001344251">
    <property type="component" value="Chromosome"/>
</dbReference>
<name>A0ABZ1FFF3_9ACTN</name>
<accession>A0ABZ1FFF3</accession>
<reference evidence="1 2" key="1">
    <citation type="submission" date="2022-10" db="EMBL/GenBank/DDBJ databases">
        <title>The complete genomes of actinobacterial strains from the NBC collection.</title>
        <authorList>
            <person name="Joergensen T.S."/>
            <person name="Alvarez Arevalo M."/>
            <person name="Sterndorff E.B."/>
            <person name="Faurdal D."/>
            <person name="Vuksanovic O."/>
            <person name="Mourched A.-S."/>
            <person name="Charusanti P."/>
            <person name="Shaw S."/>
            <person name="Blin K."/>
            <person name="Weber T."/>
        </authorList>
    </citation>
    <scope>NUCLEOTIDE SEQUENCE [LARGE SCALE GENOMIC DNA]</scope>
    <source>
        <strain evidence="1 2">NBC 01774</strain>
    </source>
</reference>
<keyword evidence="2" id="KW-1185">Reference proteome</keyword>
<organism evidence="1 2">
    <name type="scientific">Streptomyces decoyicus</name>
    <dbReference type="NCBI Taxonomy" id="249567"/>
    <lineage>
        <taxon>Bacteria</taxon>
        <taxon>Bacillati</taxon>
        <taxon>Actinomycetota</taxon>
        <taxon>Actinomycetes</taxon>
        <taxon>Kitasatosporales</taxon>
        <taxon>Streptomycetaceae</taxon>
        <taxon>Streptomyces</taxon>
    </lineage>
</organism>
<sequence>MATTPRTEPVVADPPVPSAERLPVFDGVDVAALAERTGHPMLREVAALLVRNWVPAGEAVAYYDDGPGMWVSADPS</sequence>
<evidence type="ECO:0000313" key="1">
    <source>
        <dbReference type="EMBL" id="WSB69005.1"/>
    </source>
</evidence>
<evidence type="ECO:0000313" key="2">
    <source>
        <dbReference type="Proteomes" id="UP001344251"/>
    </source>
</evidence>
<gene>
    <name evidence="1" type="ORF">OG863_14135</name>
</gene>
<protein>
    <submittedName>
        <fullName evidence="1">Uncharacterized protein</fullName>
    </submittedName>
</protein>